<reference evidence="2 3" key="1">
    <citation type="submission" date="2018-10" db="EMBL/GenBank/DDBJ databases">
        <title>Fifty Aureobasidium pullulans genomes reveal a recombining polyextremotolerant generalist.</title>
        <authorList>
            <person name="Gostincar C."/>
            <person name="Turk M."/>
            <person name="Zajc J."/>
            <person name="Gunde-Cimerman N."/>
        </authorList>
    </citation>
    <scope>NUCLEOTIDE SEQUENCE [LARGE SCALE GENOMIC DNA]</scope>
    <source>
        <strain evidence="2 3">EXF-3519</strain>
    </source>
</reference>
<accession>A0A4V4KVC5</accession>
<evidence type="ECO:0000313" key="2">
    <source>
        <dbReference type="EMBL" id="THZ61161.1"/>
    </source>
</evidence>
<proteinExistence type="predicted"/>
<evidence type="ECO:0008006" key="4">
    <source>
        <dbReference type="Google" id="ProtNLM"/>
    </source>
</evidence>
<dbReference type="AlphaFoldDB" id="A0A4V4KVC5"/>
<feature type="region of interest" description="Disordered" evidence="1">
    <location>
        <begin position="88"/>
        <end position="116"/>
    </location>
</feature>
<organism evidence="2 3">
    <name type="scientific">Aureobasidium pullulans</name>
    <name type="common">Black yeast</name>
    <name type="synonym">Pullularia pullulans</name>
    <dbReference type="NCBI Taxonomy" id="5580"/>
    <lineage>
        <taxon>Eukaryota</taxon>
        <taxon>Fungi</taxon>
        <taxon>Dikarya</taxon>
        <taxon>Ascomycota</taxon>
        <taxon>Pezizomycotina</taxon>
        <taxon>Dothideomycetes</taxon>
        <taxon>Dothideomycetidae</taxon>
        <taxon>Dothideales</taxon>
        <taxon>Saccotheciaceae</taxon>
        <taxon>Aureobasidium</taxon>
    </lineage>
</organism>
<name>A0A4V4KVC5_AURPU</name>
<comment type="caution">
    <text evidence="2">The sequence shown here is derived from an EMBL/GenBank/DDBJ whole genome shotgun (WGS) entry which is preliminary data.</text>
</comment>
<dbReference type="EMBL" id="QZBS01000554">
    <property type="protein sequence ID" value="THZ61161.1"/>
    <property type="molecule type" value="Genomic_DNA"/>
</dbReference>
<sequence length="675" mass="75958">MVLDSVMHAICTKRPKLATPELESSPSSSTLSKVSILTKSIRHNDLLTFKKHKLHDPRTPFPAGSSNVAWNGPQLRGSVISFDLNAPSTPVKKRSSTPDLALTQSNTKGPGKKEKDKDANFSYVHAELVRPASIIFARYLSTGRLIIPIPGQDCDVIQLFVRFLYSGNINSNVADACTVKAGCKTLNFKLSDDSFAQLMTPDDEERLLVKAYLFGYSYSCWTFCDAIIDTLICKIIGQKRAPVLHQLVDLSTNCGSFYPLKIFIAHLAVYTWSDNQLCGFAMAHKFDRIDHVRFWADVGDYHAMHKTATYGLPKAPWRKSICHYHVHNSYPKLKTFSLQRLLTTSLTSRHSVIPMILFFKSSFQRLQEFVSKFTMSQPLSLESSMSPEYDTTWKPPTFAVLKRSYDMAIAEEVEATNKRRKIEAQKHCQDDSQRRAEDNLAVGPDVVIIKKSSRIVAHVPLVNLKTFAPHIYSEIMIDAVYEGHQVPLFIPRAYTSATGLRRWALWLETHHIGHAMGGPSAPFATILDTFGTANSLGHEDFKDAIMDYLMVRIFHGSQGSDWVDHASAGCVRDNLRQLGKCLGNATSNSMLEKLVKTLVLHYDTEGALDQDIYPKFVKNAVTAYVLDQWRYKDGSGVPAKVSTETPTEEWCERFHLHGRRGLPCWYSRVLPGDEE</sequence>
<evidence type="ECO:0000313" key="3">
    <source>
        <dbReference type="Proteomes" id="UP000309734"/>
    </source>
</evidence>
<evidence type="ECO:0000256" key="1">
    <source>
        <dbReference type="SAM" id="MobiDB-lite"/>
    </source>
</evidence>
<gene>
    <name evidence="2" type="ORF">D6C85_09604</name>
</gene>
<dbReference type="Proteomes" id="UP000309734">
    <property type="component" value="Unassembled WGS sequence"/>
</dbReference>
<protein>
    <recommendedName>
        <fullName evidence="4">BTB domain-containing protein</fullName>
    </recommendedName>
</protein>